<proteinExistence type="predicted"/>
<feature type="chain" id="PRO_5039390772" evidence="2">
    <location>
        <begin position="22"/>
        <end position="120"/>
    </location>
</feature>
<keyword evidence="2" id="KW-0732">Signal</keyword>
<dbReference type="AlphaFoldDB" id="A0A9D7JZP6"/>
<feature type="compositionally biased region" description="Basic and acidic residues" evidence="1">
    <location>
        <begin position="103"/>
        <end position="114"/>
    </location>
</feature>
<reference evidence="3" key="1">
    <citation type="submission" date="2020-10" db="EMBL/GenBank/DDBJ databases">
        <title>Connecting structure to function with the recovery of over 1000 high-quality activated sludge metagenome-assembled genomes encoding full-length rRNA genes using long-read sequencing.</title>
        <authorList>
            <person name="Singleton C.M."/>
            <person name="Petriglieri F."/>
            <person name="Kristensen J.M."/>
            <person name="Kirkegaard R.H."/>
            <person name="Michaelsen T.Y."/>
            <person name="Andersen M.H."/>
            <person name="Karst S.M."/>
            <person name="Dueholm M.S."/>
            <person name="Nielsen P.H."/>
            <person name="Albertsen M."/>
        </authorList>
    </citation>
    <scope>NUCLEOTIDE SEQUENCE</scope>
    <source>
        <strain evidence="3">Hirt_18-Q3-R61-65_BATAC.395</strain>
    </source>
</reference>
<name>A0A9D7JZP6_9PROT</name>
<feature type="compositionally biased region" description="Basic and acidic residues" evidence="1">
    <location>
        <begin position="77"/>
        <end position="93"/>
    </location>
</feature>
<evidence type="ECO:0000256" key="1">
    <source>
        <dbReference type="SAM" id="MobiDB-lite"/>
    </source>
</evidence>
<dbReference type="Proteomes" id="UP000886689">
    <property type="component" value="Unassembled WGS sequence"/>
</dbReference>
<comment type="caution">
    <text evidence="3">The sequence shown here is derived from an EMBL/GenBank/DDBJ whole genome shotgun (WGS) entry which is preliminary data.</text>
</comment>
<accession>A0A9D7JZP6</accession>
<feature type="signal peptide" evidence="2">
    <location>
        <begin position="1"/>
        <end position="21"/>
    </location>
</feature>
<evidence type="ECO:0000313" key="3">
    <source>
        <dbReference type="EMBL" id="MBK8523760.1"/>
    </source>
</evidence>
<feature type="region of interest" description="Disordered" evidence="1">
    <location>
        <begin position="62"/>
        <end position="120"/>
    </location>
</feature>
<evidence type="ECO:0000313" key="4">
    <source>
        <dbReference type="Proteomes" id="UP000886689"/>
    </source>
</evidence>
<organism evidence="3 4">
    <name type="scientific">Candidatus Proximibacter danicus</name>
    <dbReference type="NCBI Taxonomy" id="2954365"/>
    <lineage>
        <taxon>Bacteria</taxon>
        <taxon>Pseudomonadati</taxon>
        <taxon>Pseudomonadota</taxon>
        <taxon>Betaproteobacteria</taxon>
        <taxon>Candidatus Proximibacter</taxon>
    </lineage>
</organism>
<sequence length="120" mass="13635">MKTARTLIAAVALVAPLLAFAQTPSTSRVDQRQINQDVRIDRGVQSGALTQQEAARLDKGQMHVQNMENKAMADGTVTKKEAGRLEHAQDQQSKHVYRQKHDRQHDYNHDGRKDRPQRKL</sequence>
<dbReference type="EMBL" id="JADJUC010000005">
    <property type="protein sequence ID" value="MBK8523760.1"/>
    <property type="molecule type" value="Genomic_DNA"/>
</dbReference>
<gene>
    <name evidence="3" type="ORF">IPL58_06370</name>
</gene>
<protein>
    <submittedName>
        <fullName evidence="3">Uncharacterized protein</fullName>
    </submittedName>
</protein>
<evidence type="ECO:0000256" key="2">
    <source>
        <dbReference type="SAM" id="SignalP"/>
    </source>
</evidence>